<feature type="compositionally biased region" description="Basic residues" evidence="1">
    <location>
        <begin position="408"/>
        <end position="421"/>
    </location>
</feature>
<reference evidence="2" key="1">
    <citation type="journal article" date="2010" name="BMC Genomics">
        <title>Genomes of three tomato pathogens within the Ralstonia solanacearum species complex reveal significant evolutionary divergence.</title>
        <authorList>
            <person name="Remenant B."/>
            <person name="Coupat-Goutaland B."/>
            <person name="Guidot A."/>
            <person name="Cellier G."/>
            <person name="Wicker E."/>
            <person name="Allen C."/>
            <person name="Fegan M."/>
            <person name="Pruvost O."/>
            <person name="Elbaz M."/>
            <person name="Calteau A."/>
            <person name="Salvignol G."/>
            <person name="Mornico D."/>
            <person name="Mangenot S."/>
            <person name="Barbe V."/>
            <person name="Medigue C."/>
            <person name="Prior P."/>
        </authorList>
    </citation>
    <scope>NUCLEOTIDE SEQUENCE [LARGE SCALE GENOMIC DNA]</scope>
    <source>
        <strain evidence="2">CFBP2957</strain>
        <plasmid evidence="2">RCFBPv3_mp</plasmid>
    </source>
</reference>
<feature type="compositionally biased region" description="Basic residues" evidence="1">
    <location>
        <begin position="316"/>
        <end position="335"/>
    </location>
</feature>
<feature type="region of interest" description="Disordered" evidence="1">
    <location>
        <begin position="375"/>
        <end position="428"/>
    </location>
</feature>
<feature type="compositionally biased region" description="Low complexity" evidence="1">
    <location>
        <begin position="303"/>
        <end position="315"/>
    </location>
</feature>
<protein>
    <submittedName>
        <fullName evidence="2">Uncharacterized protein</fullName>
    </submittedName>
</protein>
<dbReference type="EMBL" id="FP885907">
    <property type="protein sequence ID" value="CBJ53028.1"/>
    <property type="molecule type" value="Genomic_DNA"/>
</dbReference>
<dbReference type="AlphaFoldDB" id="D8P292"/>
<reference evidence="2" key="2">
    <citation type="submission" date="2010-02" db="EMBL/GenBank/DDBJ databases">
        <authorList>
            <person name="Genoscope - CEA"/>
        </authorList>
    </citation>
    <scope>NUCLEOTIDE SEQUENCE</scope>
    <source>
        <strain evidence="2">CFBP2957</strain>
        <plasmid evidence="2">RCFBPv3_mp</plasmid>
    </source>
</reference>
<feature type="compositionally biased region" description="Low complexity" evidence="1">
    <location>
        <begin position="343"/>
        <end position="363"/>
    </location>
</feature>
<evidence type="ECO:0000313" key="2">
    <source>
        <dbReference type="EMBL" id="CBJ53028.1"/>
    </source>
</evidence>
<geneLocation type="plasmid" evidence="2">
    <name>RCFBPv3_mp</name>
</geneLocation>
<accession>D8P292</accession>
<name>D8P292_RALSL</name>
<feature type="region of interest" description="Disordered" evidence="1">
    <location>
        <begin position="256"/>
        <end position="363"/>
    </location>
</feature>
<proteinExistence type="predicted"/>
<feature type="compositionally biased region" description="Basic residues" evidence="1">
    <location>
        <begin position="382"/>
        <end position="391"/>
    </location>
</feature>
<keyword evidence="2" id="KW-0614">Plasmid</keyword>
<sequence>MSQRPAPPSSPHAASALHRLAQDAGLLVDWEDAAGRPMRVSDDVLRAVLGCLGLPADSAADVADSQVRLYADAAETALPPLVTGVTGQPVLLDTALPRAAMLGGRPYRIGFERGGGAEGTVDIAIGQNLTTLRLAPVQVPGYHRLRIDTGSRAAIETTLAIAPARCYAVSDALQARGRPPDARLWGGSAQLYGLRHDAERAAVAAGLGDYTAAGLLARSLAQHGRCAGTEPRTCHVQRGHASLRALLAIEPAVPQRMVDRPGRAARRRGRAAGGERRRPGGQLRPAGSACADRLARQRRRAADGAARAASPPAVAGRRRRQRRAPPARRHARLLRRPGPQPARPRALRSARCPPAPSASAAAPLESMARALPVAVVPGGARLRPRPPRRRGLPPLPAMGGGTPAGRCPAHRRTRRHGHRPDRRPGGGH</sequence>
<organism evidence="2">
    <name type="scientific">Ralstonia solanacearum CFBP2957</name>
    <dbReference type="NCBI Taxonomy" id="859656"/>
    <lineage>
        <taxon>Bacteria</taxon>
        <taxon>Pseudomonadati</taxon>
        <taxon>Pseudomonadota</taxon>
        <taxon>Betaproteobacteria</taxon>
        <taxon>Burkholderiales</taxon>
        <taxon>Burkholderiaceae</taxon>
        <taxon>Ralstonia</taxon>
        <taxon>Ralstonia solanacearum species complex</taxon>
    </lineage>
</organism>
<evidence type="ECO:0000256" key="1">
    <source>
        <dbReference type="SAM" id="MobiDB-lite"/>
    </source>
</evidence>
<gene>
    <name evidence="2" type="ORF">RCFBP_mp10238</name>
</gene>